<dbReference type="SUPFAM" id="SSF51735">
    <property type="entry name" value="NAD(P)-binding Rossmann-fold domains"/>
    <property type="match status" value="1"/>
</dbReference>
<protein>
    <submittedName>
        <fullName evidence="3">Short-chain dehydrogenase</fullName>
    </submittedName>
</protein>
<dbReference type="InterPro" id="IPR020904">
    <property type="entry name" value="Sc_DH/Rdtase_CS"/>
</dbReference>
<dbReference type="PRINTS" id="PR00081">
    <property type="entry name" value="GDHRDH"/>
</dbReference>
<proteinExistence type="inferred from homology"/>
<evidence type="ECO:0000313" key="4">
    <source>
        <dbReference type="Proteomes" id="UP000321058"/>
    </source>
</evidence>
<dbReference type="Gene3D" id="3.40.50.720">
    <property type="entry name" value="NAD(P)-binding Rossmann-like Domain"/>
    <property type="match status" value="1"/>
</dbReference>
<comment type="caution">
    <text evidence="3">The sequence shown here is derived from an EMBL/GenBank/DDBJ whole genome shotgun (WGS) entry which is preliminary data.</text>
</comment>
<keyword evidence="4" id="KW-1185">Reference proteome</keyword>
<dbReference type="OrthoDB" id="335726at2"/>
<keyword evidence="2" id="KW-0560">Oxidoreductase</keyword>
<dbReference type="RefSeq" id="WP_147147073.1">
    <property type="nucleotide sequence ID" value="NZ_BKAJ01000020.1"/>
</dbReference>
<evidence type="ECO:0000256" key="2">
    <source>
        <dbReference type="ARBA" id="ARBA00023002"/>
    </source>
</evidence>
<dbReference type="EMBL" id="BKAJ01000020">
    <property type="protein sequence ID" value="GEP53967.1"/>
    <property type="molecule type" value="Genomic_DNA"/>
</dbReference>
<dbReference type="AlphaFoldDB" id="A0A512N4Q7"/>
<reference evidence="3 4" key="1">
    <citation type="submission" date="2019-07" db="EMBL/GenBank/DDBJ databases">
        <title>Whole genome shotgun sequence of Reyranella soli NBRC 108950.</title>
        <authorList>
            <person name="Hosoyama A."/>
            <person name="Uohara A."/>
            <person name="Ohji S."/>
            <person name="Ichikawa N."/>
        </authorList>
    </citation>
    <scope>NUCLEOTIDE SEQUENCE [LARGE SCALE GENOMIC DNA]</scope>
    <source>
        <strain evidence="3 4">NBRC 108950</strain>
    </source>
</reference>
<sequence length="252" mass="26504">MKSFSSIVITGASSGIGEALALDYAAPGVALALTGRDADRVEAVAAACRAKGATVVAGAIDVVDRERFAAWLTAFDDAHPVDLLIANAGISIDKDNSSLDDFSVIRQTLDVNFGGVLNTVEPLLPRLMARGRGQIGIVASLASFIGLPYSASYNASKAAARVWGESIRYVLKKSGIGVSVICPGFVTTRLTADAPFPMPFLMTSARASSIIRRGLERNHARIAFPIGTKGLVWFGQVLPGRWAARLMDALVA</sequence>
<dbReference type="InterPro" id="IPR002347">
    <property type="entry name" value="SDR_fam"/>
</dbReference>
<dbReference type="PANTHER" id="PTHR44196">
    <property type="entry name" value="DEHYDROGENASE/REDUCTASE SDR FAMILY MEMBER 7B"/>
    <property type="match status" value="1"/>
</dbReference>
<dbReference type="GO" id="GO:0016491">
    <property type="term" value="F:oxidoreductase activity"/>
    <property type="evidence" value="ECO:0007669"/>
    <property type="project" value="UniProtKB-KW"/>
</dbReference>
<name>A0A512N4Q7_9HYPH</name>
<dbReference type="Proteomes" id="UP000321058">
    <property type="component" value="Unassembled WGS sequence"/>
</dbReference>
<dbReference type="GO" id="GO:0016020">
    <property type="term" value="C:membrane"/>
    <property type="evidence" value="ECO:0007669"/>
    <property type="project" value="TreeGrafter"/>
</dbReference>
<evidence type="ECO:0000256" key="1">
    <source>
        <dbReference type="ARBA" id="ARBA00006484"/>
    </source>
</evidence>
<gene>
    <name evidence="3" type="ORF">RSO01_11330</name>
</gene>
<dbReference type="InterPro" id="IPR036291">
    <property type="entry name" value="NAD(P)-bd_dom_sf"/>
</dbReference>
<comment type="similarity">
    <text evidence="1">Belongs to the short-chain dehydrogenases/reductases (SDR) family.</text>
</comment>
<dbReference type="PANTHER" id="PTHR44196:SF1">
    <property type="entry name" value="DEHYDROGENASE_REDUCTASE SDR FAMILY MEMBER 7B"/>
    <property type="match status" value="1"/>
</dbReference>
<dbReference type="PROSITE" id="PS00061">
    <property type="entry name" value="ADH_SHORT"/>
    <property type="match status" value="1"/>
</dbReference>
<dbReference type="Pfam" id="PF00106">
    <property type="entry name" value="adh_short"/>
    <property type="match status" value="1"/>
</dbReference>
<organism evidence="3 4">
    <name type="scientific">Reyranella soli</name>
    <dbReference type="NCBI Taxonomy" id="1230389"/>
    <lineage>
        <taxon>Bacteria</taxon>
        <taxon>Pseudomonadati</taxon>
        <taxon>Pseudomonadota</taxon>
        <taxon>Alphaproteobacteria</taxon>
        <taxon>Hyphomicrobiales</taxon>
        <taxon>Reyranellaceae</taxon>
        <taxon>Reyranella</taxon>
    </lineage>
</organism>
<evidence type="ECO:0000313" key="3">
    <source>
        <dbReference type="EMBL" id="GEP53967.1"/>
    </source>
</evidence>
<accession>A0A512N4Q7</accession>